<reference evidence="3 4" key="1">
    <citation type="journal article" date="2015" name="Plant Cell">
        <title>Oil accumulation by the oleaginous diatom Fistulifera solaris as revealed by the genome and transcriptome.</title>
        <authorList>
            <person name="Tanaka T."/>
            <person name="Maeda Y."/>
            <person name="Veluchamy A."/>
            <person name="Tanaka M."/>
            <person name="Abida H."/>
            <person name="Marechal E."/>
            <person name="Bowler C."/>
            <person name="Muto M."/>
            <person name="Sunaga Y."/>
            <person name="Tanaka M."/>
            <person name="Yoshino T."/>
            <person name="Taniguchi T."/>
            <person name="Fukuda Y."/>
            <person name="Nemoto M."/>
            <person name="Matsumoto M."/>
            <person name="Wong P.S."/>
            <person name="Aburatani S."/>
            <person name="Fujibuchi W."/>
        </authorList>
    </citation>
    <scope>NUCLEOTIDE SEQUENCE [LARGE SCALE GENOMIC DNA]</scope>
    <source>
        <strain evidence="3 4">JPCC DA0580</strain>
    </source>
</reference>
<evidence type="ECO:0000256" key="1">
    <source>
        <dbReference type="SAM" id="SignalP"/>
    </source>
</evidence>
<feature type="domain" description="Beta-carotene isomerase D27-like C-terminal" evidence="2">
    <location>
        <begin position="363"/>
        <end position="428"/>
    </location>
</feature>
<dbReference type="PANTHER" id="PTHR33591:SF2">
    <property type="entry name" value="BETA-CAROTENE ISOMERASE D27"/>
    <property type="match status" value="1"/>
</dbReference>
<evidence type="ECO:0000313" key="3">
    <source>
        <dbReference type="EMBL" id="GAX11909.1"/>
    </source>
</evidence>
<feature type="chain" id="PRO_5013165211" description="Beta-carotene isomerase D27-like C-terminal domain-containing protein" evidence="1">
    <location>
        <begin position="32"/>
        <end position="458"/>
    </location>
</feature>
<dbReference type="OrthoDB" id="416096at2759"/>
<protein>
    <recommendedName>
        <fullName evidence="2">Beta-carotene isomerase D27-like C-terminal domain-containing protein</fullName>
    </recommendedName>
</protein>
<comment type="caution">
    <text evidence="3">The sequence shown here is derived from an EMBL/GenBank/DDBJ whole genome shotgun (WGS) entry which is preliminary data.</text>
</comment>
<name>A0A1Z5JD63_FISSO</name>
<evidence type="ECO:0000313" key="4">
    <source>
        <dbReference type="Proteomes" id="UP000198406"/>
    </source>
</evidence>
<dbReference type="AlphaFoldDB" id="A0A1Z5JD63"/>
<dbReference type="Pfam" id="PF13225">
    <property type="entry name" value="D27-like_C"/>
    <property type="match status" value="1"/>
</dbReference>
<feature type="signal peptide" evidence="1">
    <location>
        <begin position="1"/>
        <end position="31"/>
    </location>
</feature>
<organism evidence="3 4">
    <name type="scientific">Fistulifera solaris</name>
    <name type="common">Oleaginous diatom</name>
    <dbReference type="NCBI Taxonomy" id="1519565"/>
    <lineage>
        <taxon>Eukaryota</taxon>
        <taxon>Sar</taxon>
        <taxon>Stramenopiles</taxon>
        <taxon>Ochrophyta</taxon>
        <taxon>Bacillariophyta</taxon>
        <taxon>Bacillariophyceae</taxon>
        <taxon>Bacillariophycidae</taxon>
        <taxon>Naviculales</taxon>
        <taxon>Naviculaceae</taxon>
        <taxon>Fistulifera</taxon>
    </lineage>
</organism>
<dbReference type="InParanoid" id="A0A1Z5JD63"/>
<dbReference type="Proteomes" id="UP000198406">
    <property type="component" value="Unassembled WGS sequence"/>
</dbReference>
<dbReference type="InterPro" id="IPR038938">
    <property type="entry name" value="D27-like"/>
</dbReference>
<keyword evidence="1" id="KW-0732">Signal</keyword>
<keyword evidence="4" id="KW-1185">Reference proteome</keyword>
<evidence type="ECO:0000259" key="2">
    <source>
        <dbReference type="Pfam" id="PF13225"/>
    </source>
</evidence>
<accession>A0A1Z5JD63</accession>
<gene>
    <name evidence="3" type="ORF">FisN_17Lh183</name>
</gene>
<dbReference type="EMBL" id="BDSP01000046">
    <property type="protein sequence ID" value="GAX11909.1"/>
    <property type="molecule type" value="Genomic_DNA"/>
</dbReference>
<sequence>MDSTIIWQRCSQWRMTTTCLAALILLTDVSSSFQTLPMTAHRIITPSYRTSSLLETIRGSDSQESSASPISEKAALELAESATAAIDLADKIYTSSAWGRLFAEAQELVECIGVAMGTLVQPDSSATVDTILKVCDDIDQLIIQEELMSRNLSLRRKVLEFRRYQLLGKMLRFDYNAYVATASFLSPNRIPRTQLPNVQDIPYKDAVKGDNVDAFVQVRSIRGEPLIADCELEDMVYTESALDQFLLWLFRNFVEKNTGGVSSTKAGIQGLLEQGQKFMLQEGQTAESQHKMVKSTLGDLMTPVLPPFYRIFMSGIVPKLGNDMDGKQLGPWFYAPWLTSFVTPTFFGFLVGPSRPNLRKDGQLGGLIVEKCKFLQESGCKGLCLHQCKIPAQEFFQQELGLPLTVSPNFVTQECQWSFGETPLPVQEDPTFPAGCLAGCKSRDALVQATRNTNACSY</sequence>
<dbReference type="PANTHER" id="PTHR33591">
    <property type="entry name" value="BETA-CAROTENE ISOMERASE D27"/>
    <property type="match status" value="1"/>
</dbReference>
<dbReference type="GO" id="GO:0005506">
    <property type="term" value="F:iron ion binding"/>
    <property type="evidence" value="ECO:0007669"/>
    <property type="project" value="InterPro"/>
</dbReference>
<proteinExistence type="predicted"/>
<dbReference type="InterPro" id="IPR025114">
    <property type="entry name" value="D27-like_C"/>
</dbReference>